<comment type="caution">
    <text evidence="2">The sequence shown here is derived from an EMBL/GenBank/DDBJ whole genome shotgun (WGS) entry which is preliminary data.</text>
</comment>
<evidence type="ECO:0000313" key="3">
    <source>
        <dbReference type="Proteomes" id="UP000727456"/>
    </source>
</evidence>
<dbReference type="InterPro" id="IPR006342">
    <property type="entry name" value="FkbM_mtfrase"/>
</dbReference>
<dbReference type="PANTHER" id="PTHR34203">
    <property type="entry name" value="METHYLTRANSFERASE, FKBM FAMILY PROTEIN"/>
    <property type="match status" value="1"/>
</dbReference>
<dbReference type="RefSeq" id="WP_167075106.1">
    <property type="nucleotide sequence ID" value="NZ_JAAOZC010000011.1"/>
</dbReference>
<dbReference type="EMBL" id="JAAOZC010000011">
    <property type="protein sequence ID" value="NIJ09463.1"/>
    <property type="molecule type" value="Genomic_DNA"/>
</dbReference>
<dbReference type="InterPro" id="IPR029063">
    <property type="entry name" value="SAM-dependent_MTases_sf"/>
</dbReference>
<dbReference type="GO" id="GO:0032259">
    <property type="term" value="P:methylation"/>
    <property type="evidence" value="ECO:0007669"/>
    <property type="project" value="UniProtKB-KW"/>
</dbReference>
<protein>
    <submittedName>
        <fullName evidence="2">FkbM family methyltransferase</fullName>
    </submittedName>
</protein>
<dbReference type="GO" id="GO:0008168">
    <property type="term" value="F:methyltransferase activity"/>
    <property type="evidence" value="ECO:0007669"/>
    <property type="project" value="UniProtKB-KW"/>
</dbReference>
<dbReference type="PANTHER" id="PTHR34203:SF15">
    <property type="entry name" value="SLL1173 PROTEIN"/>
    <property type="match status" value="1"/>
</dbReference>
<dbReference type="Pfam" id="PF05050">
    <property type="entry name" value="Methyltransf_21"/>
    <property type="match status" value="1"/>
</dbReference>
<name>A0ABX0TVD3_9SPHN</name>
<organism evidence="2 3">
    <name type="scientific">Sphingomonas vulcanisoli</name>
    <dbReference type="NCBI Taxonomy" id="1658060"/>
    <lineage>
        <taxon>Bacteria</taxon>
        <taxon>Pseudomonadati</taxon>
        <taxon>Pseudomonadota</taxon>
        <taxon>Alphaproteobacteria</taxon>
        <taxon>Sphingomonadales</taxon>
        <taxon>Sphingomonadaceae</taxon>
        <taxon>Sphingomonas</taxon>
    </lineage>
</organism>
<keyword evidence="2" id="KW-0808">Transferase</keyword>
<accession>A0ABX0TVD3</accession>
<evidence type="ECO:0000259" key="1">
    <source>
        <dbReference type="Pfam" id="PF05050"/>
    </source>
</evidence>
<keyword evidence="3" id="KW-1185">Reference proteome</keyword>
<keyword evidence="2" id="KW-0489">Methyltransferase</keyword>
<dbReference type="InterPro" id="IPR052514">
    <property type="entry name" value="SAM-dependent_MTase"/>
</dbReference>
<reference evidence="2 3" key="1">
    <citation type="submission" date="2020-03" db="EMBL/GenBank/DDBJ databases">
        <title>Genomic Encyclopedia of Type Strains, Phase III (KMG-III): the genomes of soil and plant-associated and newly described type strains.</title>
        <authorList>
            <person name="Whitman W."/>
        </authorList>
    </citation>
    <scope>NUCLEOTIDE SEQUENCE [LARGE SCALE GENOMIC DNA]</scope>
    <source>
        <strain evidence="2 3">CECT 8804</strain>
    </source>
</reference>
<dbReference type="SUPFAM" id="SSF53335">
    <property type="entry name" value="S-adenosyl-L-methionine-dependent methyltransferases"/>
    <property type="match status" value="1"/>
</dbReference>
<dbReference type="Gene3D" id="3.40.50.150">
    <property type="entry name" value="Vaccinia Virus protein VP39"/>
    <property type="match status" value="1"/>
</dbReference>
<dbReference type="NCBIfam" id="TIGR01444">
    <property type="entry name" value="fkbM_fam"/>
    <property type="match status" value="1"/>
</dbReference>
<gene>
    <name evidence="2" type="ORF">FHS31_003095</name>
</gene>
<dbReference type="Proteomes" id="UP000727456">
    <property type="component" value="Unassembled WGS sequence"/>
</dbReference>
<evidence type="ECO:0000313" key="2">
    <source>
        <dbReference type="EMBL" id="NIJ09463.1"/>
    </source>
</evidence>
<sequence length="295" mass="32821">MARKTLKWLLSVASARLGLTGTRIFDIEDLITCSRDANQAAIRKLCAGVYLGDDTVLCRVLGRYKLFADTRDVGLSSHLMLDGYWEMWLTELMMRTIKPGMVVADVGANLGYFTLLMADLVGPRGRVHAFEPNLPINRRLRRSVDVNGFADRVIVHDSPLGSEAGRLVTMQVPANEPKNAHVGPARYDGIVQDTYRMDQMPQLLDVDVLKIDTEGAERDVWDGMAGILANRSKPLTIFLEFASVRYPTPDLFIDEMIAQGFSIGELTMALGVLPRTKEEILAAPDNVDQMLVLKR</sequence>
<proteinExistence type="predicted"/>
<feature type="domain" description="Methyltransferase FkbM" evidence="1">
    <location>
        <begin position="105"/>
        <end position="261"/>
    </location>
</feature>